<comment type="catalytic activity">
    <reaction evidence="5">
        <text>S-methyl-5'-thioadenosine + H2O + H(+) = S-methyl-5'-thioinosine + NH4(+)</text>
        <dbReference type="Rhea" id="RHEA:25025"/>
        <dbReference type="ChEBI" id="CHEBI:15377"/>
        <dbReference type="ChEBI" id="CHEBI:15378"/>
        <dbReference type="ChEBI" id="CHEBI:17509"/>
        <dbReference type="ChEBI" id="CHEBI:28938"/>
        <dbReference type="ChEBI" id="CHEBI:48595"/>
        <dbReference type="EC" id="3.5.4.31"/>
    </reaction>
</comment>
<evidence type="ECO:0000256" key="4">
    <source>
        <dbReference type="ARBA" id="ARBA00022833"/>
    </source>
</evidence>
<dbReference type="AlphaFoldDB" id="A0A1H8RUI3"/>
<dbReference type="NCBIfam" id="NF006549">
    <property type="entry name" value="PRK09045.1"/>
    <property type="match status" value="1"/>
</dbReference>
<feature type="binding site" evidence="5">
    <location>
        <position position="191"/>
    </location>
    <ligand>
        <name>substrate</name>
    </ligand>
</feature>
<dbReference type="GO" id="GO:0046872">
    <property type="term" value="F:metal ion binding"/>
    <property type="evidence" value="ECO:0007669"/>
    <property type="project" value="UniProtKB-KW"/>
</dbReference>
<dbReference type="InterPro" id="IPR006680">
    <property type="entry name" value="Amidohydro-rel"/>
</dbReference>
<dbReference type="FunFam" id="3.20.20.140:FF:000014">
    <property type="entry name" value="5-methylthioadenosine/S-adenosylhomocysteine deaminase"/>
    <property type="match status" value="1"/>
</dbReference>
<feature type="binding site" evidence="5">
    <location>
        <position position="306"/>
    </location>
    <ligand>
        <name>Zn(2+)</name>
        <dbReference type="ChEBI" id="CHEBI:29105"/>
    </ligand>
</feature>
<comment type="function">
    <text evidence="5">Catalyzes the deamination of 5-methylthioadenosine and S-adenosyl-L-homocysteine into 5-methylthioinosine and S-inosyl-L-homocysteine, respectively. Is also able to deaminate adenosine.</text>
</comment>
<feature type="binding site" evidence="5">
    <location>
        <position position="306"/>
    </location>
    <ligand>
        <name>substrate</name>
    </ligand>
</feature>
<dbReference type="InterPro" id="IPR032466">
    <property type="entry name" value="Metal_Hydrolase"/>
</dbReference>
<dbReference type="EMBL" id="FOEG01000002">
    <property type="protein sequence ID" value="SEO69957.1"/>
    <property type="molecule type" value="Genomic_DNA"/>
</dbReference>
<organism evidence="7 8">
    <name type="scientific">Aquisalimonas asiatica</name>
    <dbReference type="NCBI Taxonomy" id="406100"/>
    <lineage>
        <taxon>Bacteria</taxon>
        <taxon>Pseudomonadati</taxon>
        <taxon>Pseudomonadota</taxon>
        <taxon>Gammaproteobacteria</taxon>
        <taxon>Chromatiales</taxon>
        <taxon>Ectothiorhodospiraceae</taxon>
        <taxon>Aquisalimonas</taxon>
    </lineage>
</organism>
<dbReference type="STRING" id="406100.SAMN04488052_102258"/>
<comment type="cofactor">
    <cofactor evidence="5">
        <name>Zn(2+)</name>
        <dbReference type="ChEBI" id="CHEBI:29105"/>
    </cofactor>
    <text evidence="5">Binds 1 zinc ion per subunit.</text>
</comment>
<dbReference type="EC" id="3.5.4.28" evidence="5"/>
<dbReference type="SUPFAM" id="SSF51338">
    <property type="entry name" value="Composite domain of metallo-dependent hydrolases"/>
    <property type="match status" value="1"/>
</dbReference>
<dbReference type="GO" id="GO:0090614">
    <property type="term" value="F:5'-methylthioadenosine deaminase activity"/>
    <property type="evidence" value="ECO:0007669"/>
    <property type="project" value="UniProtKB-UniRule"/>
</dbReference>
<dbReference type="PANTHER" id="PTHR43794:SF11">
    <property type="entry name" value="AMIDOHYDROLASE-RELATED DOMAIN-CONTAINING PROTEIN"/>
    <property type="match status" value="1"/>
</dbReference>
<feature type="binding site" evidence="5">
    <location>
        <position position="218"/>
    </location>
    <ligand>
        <name>Zn(2+)</name>
        <dbReference type="ChEBI" id="CHEBI:29105"/>
    </ligand>
</feature>
<proteinExistence type="inferred from homology"/>
<dbReference type="OrthoDB" id="9807210at2"/>
<evidence type="ECO:0000256" key="3">
    <source>
        <dbReference type="ARBA" id="ARBA00022801"/>
    </source>
</evidence>
<reference evidence="7 8" key="1">
    <citation type="submission" date="2016-10" db="EMBL/GenBank/DDBJ databases">
        <authorList>
            <person name="de Groot N.N."/>
        </authorList>
    </citation>
    <scope>NUCLEOTIDE SEQUENCE [LARGE SCALE GENOMIC DNA]</scope>
    <source>
        <strain evidence="7 8">CGMCC 1.6291</strain>
    </source>
</reference>
<dbReference type="SUPFAM" id="SSF51556">
    <property type="entry name" value="Metallo-dependent hydrolases"/>
    <property type="match status" value="1"/>
</dbReference>
<dbReference type="RefSeq" id="WP_091641859.1">
    <property type="nucleotide sequence ID" value="NZ_FOEG01000002.1"/>
</dbReference>
<comment type="caution">
    <text evidence="5">Lacks conserved residue(s) required for the propagation of feature annotation.</text>
</comment>
<dbReference type="InterPro" id="IPR023512">
    <property type="entry name" value="Deaminase_MtaD/DadD"/>
</dbReference>
<keyword evidence="8" id="KW-1185">Reference proteome</keyword>
<evidence type="ECO:0000313" key="7">
    <source>
        <dbReference type="EMBL" id="SEO69957.1"/>
    </source>
</evidence>
<comment type="similarity">
    <text evidence="5">Belongs to the metallo-dependent hydrolases superfamily. MTA/SAH deaminase family.</text>
</comment>
<feature type="binding site" evidence="5">
    <location>
        <position position="71"/>
    </location>
    <ligand>
        <name>Zn(2+)</name>
        <dbReference type="ChEBI" id="CHEBI:29105"/>
    </ligand>
</feature>
<evidence type="ECO:0000313" key="8">
    <source>
        <dbReference type="Proteomes" id="UP000199657"/>
    </source>
</evidence>
<sequence length="439" mass="47179">MEQIDTLINARWVIPVEPARTVLDHHSVAIRDGRIVAVLPTDEAHRTYQADHVRELDSHAVIPGLINAHTHAAMNLMRGIADDLPLMTWLQEHIFPAEQAHVSPEFCQDGVEAAVAEMLAGGVTCFNDMYFFPEVTARVTTQAGMRLSAGMILIDFPTAYADKPEEYIEKGLALHDAWRGDPLVTTAFAPHAPYTVGEERLTHVATLAAELDCPVHIHVHETADEVNQSIATTGERPLARLEACGLLSPGFIAAHMTQVTETEIERLAATGSHILHCPEANMKLASGFCPVQQLLDAGVNVALGTDGVASNNDLDMFGEMRSAALIGKAVAGDAAAVDADTALAMATINGARALGIDGHTGSLTAGKAADITAVDLGALECQPVYNPVSQLVYSAGRHHVSDVWVAGRQLVHHGDLLTLDRDRILNRLHAWRDKLLPNA</sequence>
<evidence type="ECO:0000256" key="1">
    <source>
        <dbReference type="ARBA" id="ARBA00006745"/>
    </source>
</evidence>
<comment type="similarity">
    <text evidence="1">Belongs to the metallo-dependent hydrolases superfamily. ATZ/TRZ family.</text>
</comment>
<dbReference type="InterPro" id="IPR050287">
    <property type="entry name" value="MTA/SAH_deaminase"/>
</dbReference>
<feature type="domain" description="Amidohydrolase-related" evidence="6">
    <location>
        <begin position="61"/>
        <end position="409"/>
    </location>
</feature>
<keyword evidence="3 5" id="KW-0378">Hydrolase</keyword>
<feature type="binding site" evidence="5">
    <location>
        <position position="221"/>
    </location>
    <ligand>
        <name>substrate</name>
    </ligand>
</feature>
<dbReference type="Gene3D" id="2.30.40.10">
    <property type="entry name" value="Urease, subunit C, domain 1"/>
    <property type="match status" value="1"/>
</dbReference>
<name>A0A1H8RUI3_9GAMM</name>
<evidence type="ECO:0000259" key="6">
    <source>
        <dbReference type="Pfam" id="PF01979"/>
    </source>
</evidence>
<comment type="catalytic activity">
    <reaction evidence="5">
        <text>S-adenosyl-L-homocysteine + H2O + H(+) = S-inosyl-L-homocysteine + NH4(+)</text>
        <dbReference type="Rhea" id="RHEA:20716"/>
        <dbReference type="ChEBI" id="CHEBI:15377"/>
        <dbReference type="ChEBI" id="CHEBI:15378"/>
        <dbReference type="ChEBI" id="CHEBI:28938"/>
        <dbReference type="ChEBI" id="CHEBI:57856"/>
        <dbReference type="ChEBI" id="CHEBI:57985"/>
        <dbReference type="EC" id="3.5.4.28"/>
    </reaction>
</comment>
<gene>
    <name evidence="5" type="primary">mtaD</name>
    <name evidence="7" type="ORF">SAMN04488052_102258</name>
</gene>
<protein>
    <recommendedName>
        <fullName evidence="5">5-methylthioadenosine/S-adenosylhomocysteine deaminase</fullName>
        <shortName evidence="5">MTA/SAH deaminase</shortName>
        <ecNumber evidence="5">3.5.4.28</ecNumber>
        <ecNumber evidence="5">3.5.4.31</ecNumber>
    </recommendedName>
</protein>
<accession>A0A1H8RUI3</accession>
<dbReference type="GO" id="GO:0050270">
    <property type="term" value="F:S-adenosylhomocysteine deaminase activity"/>
    <property type="evidence" value="ECO:0007669"/>
    <property type="project" value="UniProtKB-UniRule"/>
</dbReference>
<feature type="binding site" evidence="5">
    <location>
        <position position="69"/>
    </location>
    <ligand>
        <name>Zn(2+)</name>
        <dbReference type="ChEBI" id="CHEBI:29105"/>
    </ligand>
</feature>
<dbReference type="HAMAP" id="MF_01281">
    <property type="entry name" value="MTA_SAH_deamin"/>
    <property type="match status" value="1"/>
</dbReference>
<keyword evidence="2 5" id="KW-0479">Metal-binding</keyword>
<dbReference type="InterPro" id="IPR011059">
    <property type="entry name" value="Metal-dep_hydrolase_composite"/>
</dbReference>
<dbReference type="Gene3D" id="3.20.20.140">
    <property type="entry name" value="Metal-dependent hydrolases"/>
    <property type="match status" value="1"/>
</dbReference>
<dbReference type="Pfam" id="PF01979">
    <property type="entry name" value="Amidohydro_1"/>
    <property type="match status" value="1"/>
</dbReference>
<feature type="binding site" evidence="5">
    <location>
        <position position="98"/>
    </location>
    <ligand>
        <name>substrate</name>
    </ligand>
</feature>
<dbReference type="CDD" id="cd01298">
    <property type="entry name" value="ATZ_TRZ_like"/>
    <property type="match status" value="1"/>
</dbReference>
<dbReference type="EC" id="3.5.4.31" evidence="5"/>
<evidence type="ECO:0000256" key="5">
    <source>
        <dbReference type="HAMAP-Rule" id="MF_01281"/>
    </source>
</evidence>
<evidence type="ECO:0000256" key="2">
    <source>
        <dbReference type="ARBA" id="ARBA00022723"/>
    </source>
</evidence>
<keyword evidence="4 5" id="KW-0862">Zinc</keyword>
<dbReference type="Proteomes" id="UP000199657">
    <property type="component" value="Unassembled WGS sequence"/>
</dbReference>
<dbReference type="PANTHER" id="PTHR43794">
    <property type="entry name" value="AMINOHYDROLASE SSNA-RELATED"/>
    <property type="match status" value="1"/>
</dbReference>